<dbReference type="GO" id="GO:0031418">
    <property type="term" value="F:L-ascorbic acid binding"/>
    <property type="evidence" value="ECO:0007669"/>
    <property type="project" value="InterPro"/>
</dbReference>
<dbReference type="SMART" id="SM00702">
    <property type="entry name" value="P4Hc"/>
    <property type="match status" value="1"/>
</dbReference>
<dbReference type="GO" id="GO:0016705">
    <property type="term" value="F:oxidoreductase activity, acting on paired donors, with incorporation or reduction of molecular oxygen"/>
    <property type="evidence" value="ECO:0007669"/>
    <property type="project" value="InterPro"/>
</dbReference>
<reference evidence="6 7" key="1">
    <citation type="submission" date="2015-06" db="EMBL/GenBank/DDBJ databases">
        <title>Expansion of signal transduction pathways in fungi by whole-genome duplication.</title>
        <authorList>
            <consortium name="DOE Joint Genome Institute"/>
            <person name="Corrochano L.M."/>
            <person name="Kuo A."/>
            <person name="Marcet-Houben M."/>
            <person name="Polaino S."/>
            <person name="Salamov A."/>
            <person name="Villalobos J.M."/>
            <person name="Alvarez M.I."/>
            <person name="Avalos J."/>
            <person name="Benito E.P."/>
            <person name="Benoit I."/>
            <person name="Burger G."/>
            <person name="Camino L.P."/>
            <person name="Canovas D."/>
            <person name="Cerda-Olmedo E."/>
            <person name="Cheng J.-F."/>
            <person name="Dominguez A."/>
            <person name="Elias M."/>
            <person name="Eslava A.P."/>
            <person name="Glaser F."/>
            <person name="Grimwood J."/>
            <person name="Gutierrez G."/>
            <person name="Heitman J."/>
            <person name="Henrissat B."/>
            <person name="Iturriaga E.A."/>
            <person name="Lang B.F."/>
            <person name="Lavin J.L."/>
            <person name="Lee S."/>
            <person name="Li W."/>
            <person name="Lindquist E."/>
            <person name="Lopez-Garcia S."/>
            <person name="Luque E.M."/>
            <person name="Marcos A.T."/>
            <person name="Martin J."/>
            <person name="Mccluskey K."/>
            <person name="Medina H.R."/>
            <person name="Miralles-Duran A."/>
            <person name="Miyazaki A."/>
            <person name="Munoz-Torres E."/>
            <person name="Oguiza J.A."/>
            <person name="Ohm R."/>
            <person name="Olmedo M."/>
            <person name="Orejas M."/>
            <person name="Ortiz-Castellanos L."/>
            <person name="Pisabarro A.G."/>
            <person name="Rodriguez-Romero J."/>
            <person name="Ruiz-Herrera J."/>
            <person name="Ruiz-Vazquez R."/>
            <person name="Sanz C."/>
            <person name="Schackwitz W."/>
            <person name="Schmutz J."/>
            <person name="Shahriari M."/>
            <person name="Shelest E."/>
            <person name="Silva-Franco F."/>
            <person name="Soanes D."/>
            <person name="Syed K."/>
            <person name="Tagua V.G."/>
            <person name="Talbot N.J."/>
            <person name="Thon M."/>
            <person name="De Vries R.P."/>
            <person name="Wiebenga A."/>
            <person name="Yadav J.S."/>
            <person name="Braun E.L."/>
            <person name="Baker S."/>
            <person name="Garre V."/>
            <person name="Horwitz B."/>
            <person name="Torres-Martinez S."/>
            <person name="Idnurm A."/>
            <person name="Herrera-Estrella A."/>
            <person name="Gabaldon T."/>
            <person name="Grigoriev I.V."/>
        </authorList>
    </citation>
    <scope>NUCLEOTIDE SEQUENCE [LARGE SCALE GENOMIC DNA]</scope>
    <source>
        <strain evidence="6 7">CBS 277.49</strain>
    </source>
</reference>
<evidence type="ECO:0000256" key="2">
    <source>
        <dbReference type="ARBA" id="ARBA00022964"/>
    </source>
</evidence>
<dbReference type="GO" id="GO:0005506">
    <property type="term" value="F:iron ion binding"/>
    <property type="evidence" value="ECO:0007669"/>
    <property type="project" value="InterPro"/>
</dbReference>
<gene>
    <name evidence="6" type="ORF">MUCCIDRAFT_110852</name>
</gene>
<proteinExistence type="predicted"/>
<evidence type="ECO:0000259" key="5">
    <source>
        <dbReference type="SMART" id="SM00702"/>
    </source>
</evidence>
<evidence type="ECO:0000313" key="6">
    <source>
        <dbReference type="EMBL" id="OAD03972.1"/>
    </source>
</evidence>
<name>A0A162TEI6_MUCCL</name>
<dbReference type="AlphaFoldDB" id="A0A162TEI6"/>
<dbReference type="GO" id="GO:0051213">
    <property type="term" value="F:dioxygenase activity"/>
    <property type="evidence" value="ECO:0007669"/>
    <property type="project" value="UniProtKB-KW"/>
</dbReference>
<comment type="caution">
    <text evidence="6">The sequence shown here is derived from an EMBL/GenBank/DDBJ whole genome shotgun (WGS) entry which is preliminary data.</text>
</comment>
<comment type="cofactor">
    <cofactor evidence="1">
        <name>L-ascorbate</name>
        <dbReference type="ChEBI" id="CHEBI:38290"/>
    </cofactor>
</comment>
<evidence type="ECO:0000256" key="4">
    <source>
        <dbReference type="SAM" id="MobiDB-lite"/>
    </source>
</evidence>
<feature type="region of interest" description="Disordered" evidence="4">
    <location>
        <begin position="1"/>
        <end position="45"/>
    </location>
</feature>
<dbReference type="STRING" id="747725.A0A162TEI6"/>
<accession>A0A162TEI6</accession>
<feature type="domain" description="Prolyl 4-hydroxylase alpha subunit" evidence="5">
    <location>
        <begin position="66"/>
        <end position="225"/>
    </location>
</feature>
<keyword evidence="2" id="KW-0223">Dioxygenase</keyword>
<keyword evidence="7" id="KW-1185">Reference proteome</keyword>
<sequence length="243" mass="27855">MPSTTSFDLFGDLSQEEQKDLDKRRHHLNKEVGEKISSLSSDPNQRTMAENRLVFSRARSKEMDKPGLHYQLLSQSECQHVLDTCRLETEWTTDRHSAFATTDIPIRNHDQLAFLEKLIKDRLFDELANHYGFNPTDLEFRDIFLVKYSANGQKGLRLHTDGCLFSLTLLISHEHDFQGGGTYYGSIDKVIHLKQGDAAYHAARVMHSGIDITQGERYILVGFVDTVDTIAKDKRANKQMLRN</sequence>
<feature type="compositionally biased region" description="Basic and acidic residues" evidence="4">
    <location>
        <begin position="16"/>
        <end position="34"/>
    </location>
</feature>
<keyword evidence="3" id="KW-0560">Oxidoreductase</keyword>
<organism evidence="6 7">
    <name type="scientific">Mucor lusitanicus CBS 277.49</name>
    <dbReference type="NCBI Taxonomy" id="747725"/>
    <lineage>
        <taxon>Eukaryota</taxon>
        <taxon>Fungi</taxon>
        <taxon>Fungi incertae sedis</taxon>
        <taxon>Mucoromycota</taxon>
        <taxon>Mucoromycotina</taxon>
        <taxon>Mucoromycetes</taxon>
        <taxon>Mucorales</taxon>
        <taxon>Mucorineae</taxon>
        <taxon>Mucoraceae</taxon>
        <taxon>Mucor</taxon>
    </lineage>
</organism>
<evidence type="ECO:0000313" key="7">
    <source>
        <dbReference type="Proteomes" id="UP000077051"/>
    </source>
</evidence>
<dbReference type="VEuPathDB" id="FungiDB:MUCCIDRAFT_110852"/>
<dbReference type="OrthoDB" id="69177at2759"/>
<evidence type="ECO:0000256" key="1">
    <source>
        <dbReference type="ARBA" id="ARBA00001961"/>
    </source>
</evidence>
<evidence type="ECO:0000256" key="3">
    <source>
        <dbReference type="ARBA" id="ARBA00023002"/>
    </source>
</evidence>
<dbReference type="InterPro" id="IPR006620">
    <property type="entry name" value="Pro_4_hyd_alph"/>
</dbReference>
<dbReference type="EMBL" id="AMYB01000004">
    <property type="protein sequence ID" value="OAD03972.1"/>
    <property type="molecule type" value="Genomic_DNA"/>
</dbReference>
<protein>
    <recommendedName>
        <fullName evidence="5">Prolyl 4-hydroxylase alpha subunit domain-containing protein</fullName>
    </recommendedName>
</protein>
<dbReference type="Gene3D" id="2.60.120.620">
    <property type="entry name" value="q2cbj1_9rhob like domain"/>
    <property type="match status" value="1"/>
</dbReference>
<dbReference type="Proteomes" id="UP000077051">
    <property type="component" value="Unassembled WGS sequence"/>
</dbReference>